<reference evidence="5 6" key="1">
    <citation type="submission" date="2018-09" db="EMBL/GenBank/DDBJ databases">
        <title>Complete genome sequence of Euzebya sp. DY32-46 isolated from seawater of Pacific Ocean.</title>
        <authorList>
            <person name="Xu L."/>
            <person name="Wu Y.-H."/>
            <person name="Xu X.-W."/>
        </authorList>
    </citation>
    <scope>NUCLEOTIDE SEQUENCE [LARGE SCALE GENOMIC DNA]</scope>
    <source>
        <strain evidence="5 6">DY32-46</strain>
    </source>
</reference>
<name>A0A346Y5L7_9ACTN</name>
<dbReference type="PANTHER" id="PTHR33375">
    <property type="entry name" value="CHROMOSOME-PARTITIONING PROTEIN PARB-RELATED"/>
    <property type="match status" value="1"/>
</dbReference>
<dbReference type="SUPFAM" id="SSF109709">
    <property type="entry name" value="KorB DNA-binding domain-like"/>
    <property type="match status" value="1"/>
</dbReference>
<dbReference type="KEGG" id="euz:DVS28_a5108"/>
<dbReference type="OrthoDB" id="9802051at2"/>
<dbReference type="InterPro" id="IPR004437">
    <property type="entry name" value="ParB/RepB/Spo0J"/>
</dbReference>
<dbReference type="FunFam" id="1.10.10.2830:FF:000001">
    <property type="entry name" value="Chromosome partitioning protein ParB"/>
    <property type="match status" value="1"/>
</dbReference>
<dbReference type="InterPro" id="IPR003115">
    <property type="entry name" value="ParB_N"/>
</dbReference>
<dbReference type="GO" id="GO:0005694">
    <property type="term" value="C:chromosome"/>
    <property type="evidence" value="ECO:0007669"/>
    <property type="project" value="TreeGrafter"/>
</dbReference>
<dbReference type="GO" id="GO:0045881">
    <property type="term" value="P:positive regulation of sporulation resulting in formation of a cellular spore"/>
    <property type="evidence" value="ECO:0007669"/>
    <property type="project" value="TreeGrafter"/>
</dbReference>
<dbReference type="InterPro" id="IPR036086">
    <property type="entry name" value="ParB/Sulfiredoxin_sf"/>
</dbReference>
<evidence type="ECO:0000313" key="6">
    <source>
        <dbReference type="Proteomes" id="UP000264006"/>
    </source>
</evidence>
<organism evidence="5 6">
    <name type="scientific">Euzebya pacifica</name>
    <dbReference type="NCBI Taxonomy" id="1608957"/>
    <lineage>
        <taxon>Bacteria</taxon>
        <taxon>Bacillati</taxon>
        <taxon>Actinomycetota</taxon>
        <taxon>Nitriliruptoria</taxon>
        <taxon>Euzebyales</taxon>
    </lineage>
</organism>
<keyword evidence="6" id="KW-1185">Reference proteome</keyword>
<dbReference type="SMART" id="SM00470">
    <property type="entry name" value="ParB"/>
    <property type="match status" value="1"/>
</dbReference>
<dbReference type="GO" id="GO:0003677">
    <property type="term" value="F:DNA binding"/>
    <property type="evidence" value="ECO:0007669"/>
    <property type="project" value="UniProtKB-KW"/>
</dbReference>
<feature type="domain" description="ParB-like N-terminal" evidence="4">
    <location>
        <begin position="26"/>
        <end position="116"/>
    </location>
</feature>
<dbReference type="Pfam" id="PF23552">
    <property type="entry name" value="ParB_C"/>
    <property type="match status" value="1"/>
</dbReference>
<dbReference type="InterPro" id="IPR050336">
    <property type="entry name" value="Chromosome_partition/occlusion"/>
</dbReference>
<gene>
    <name evidence="5" type="ORF">DVS28_a5108</name>
</gene>
<dbReference type="AlphaFoldDB" id="A0A346Y5L7"/>
<evidence type="ECO:0000313" key="5">
    <source>
        <dbReference type="EMBL" id="AXV09764.1"/>
    </source>
</evidence>
<dbReference type="InterPro" id="IPR057240">
    <property type="entry name" value="ParB_dimer_C"/>
</dbReference>
<dbReference type="Pfam" id="PF02195">
    <property type="entry name" value="ParB_N"/>
    <property type="match status" value="1"/>
</dbReference>
<keyword evidence="2" id="KW-0159">Chromosome partition</keyword>
<dbReference type="InterPro" id="IPR041468">
    <property type="entry name" value="HTH_ParB/Spo0J"/>
</dbReference>
<dbReference type="Proteomes" id="UP000264006">
    <property type="component" value="Chromosome"/>
</dbReference>
<proteinExistence type="inferred from homology"/>
<evidence type="ECO:0000256" key="1">
    <source>
        <dbReference type="ARBA" id="ARBA00006295"/>
    </source>
</evidence>
<evidence type="ECO:0000256" key="3">
    <source>
        <dbReference type="ARBA" id="ARBA00023125"/>
    </source>
</evidence>
<dbReference type="Gene3D" id="3.90.1530.30">
    <property type="match status" value="1"/>
</dbReference>
<accession>A0A346Y5L7</accession>
<dbReference type="NCBIfam" id="TIGR00180">
    <property type="entry name" value="parB_part"/>
    <property type="match status" value="1"/>
</dbReference>
<dbReference type="FunFam" id="3.90.1530.30:FF:000001">
    <property type="entry name" value="Chromosome partitioning protein ParB"/>
    <property type="match status" value="1"/>
</dbReference>
<dbReference type="EMBL" id="CP031165">
    <property type="protein sequence ID" value="AXV09764.1"/>
    <property type="molecule type" value="Genomic_DNA"/>
</dbReference>
<dbReference type="Pfam" id="PF17762">
    <property type="entry name" value="HTH_ParB"/>
    <property type="match status" value="1"/>
</dbReference>
<evidence type="ECO:0000259" key="4">
    <source>
        <dbReference type="SMART" id="SM00470"/>
    </source>
</evidence>
<keyword evidence="3" id="KW-0238">DNA-binding</keyword>
<dbReference type="Gene3D" id="1.10.10.2830">
    <property type="match status" value="1"/>
</dbReference>
<evidence type="ECO:0000256" key="2">
    <source>
        <dbReference type="ARBA" id="ARBA00022829"/>
    </source>
</evidence>
<comment type="similarity">
    <text evidence="1">Belongs to the ParB family.</text>
</comment>
<dbReference type="PANTHER" id="PTHR33375:SF1">
    <property type="entry name" value="CHROMOSOME-PARTITIONING PROTEIN PARB-RELATED"/>
    <property type="match status" value="1"/>
</dbReference>
<dbReference type="RefSeq" id="WP_114593894.1">
    <property type="nucleotide sequence ID" value="NZ_CP031165.1"/>
</dbReference>
<sequence length="299" mass="32073">MSKPGGLGRGLGALIPSAAPGQSGLVTVPLAELQPNPRQPRDRFDPDLLQELALSIAEIGILQPIVARPLPTGGYQIIAGERRYRASRMAGLTEVPVVVRHTEDGQLLTEALVENVHRANLDPIEEAMAYRQLLDDFGMTHDALANKLGKSRSAISNSMRLLALPSSVTDMVVTGALSAGHARAILGLQSTEQQEDIASQVVAEGMSVRATEELVRGIVERQSQSTDEVMTDLATEAKKRKRSPFTHVEERLVDALGTKVEIKGSVKRGKVVIQFAGAEDLERLLDILGRGSGQDLLAG</sequence>
<dbReference type="GO" id="GO:0007059">
    <property type="term" value="P:chromosome segregation"/>
    <property type="evidence" value="ECO:0007669"/>
    <property type="project" value="UniProtKB-KW"/>
</dbReference>
<dbReference type="SUPFAM" id="SSF110849">
    <property type="entry name" value="ParB/Sulfiredoxin"/>
    <property type="match status" value="1"/>
</dbReference>
<dbReference type="CDD" id="cd16393">
    <property type="entry name" value="SPO0J_N"/>
    <property type="match status" value="1"/>
</dbReference>
<protein>
    <submittedName>
        <fullName evidence="5">Chromosome (Plasmid) partitioning protein ParB</fullName>
    </submittedName>
</protein>